<gene>
    <name evidence="1" type="ORF">EII21_06595</name>
</gene>
<dbReference type="RefSeq" id="WP_124794945.1">
    <property type="nucleotide sequence ID" value="NZ_RQYC01000008.1"/>
</dbReference>
<dbReference type="STRING" id="1121352.GCA_000620925_01511"/>
<accession>A0A3P2A549</accession>
<name>A0A3P2A549_9NEIS</name>
<sequence>MRKPRRQQIWDILRQQKTVFVSANTLAGTTGMNPKNVATLMLGLEKAGYVEVLKQRDVFTGKLIKTWRLLKDCGVDAPRIDRHGQPLPETLSSVAWRTIKILKSFGLDELQVHIGMSHTIARSTLRHYTALLAKAGYLKNTGTAQRPHYVLVKNTGGRAPQVWHITEVYDPNTQATVYKKEYSDDE</sequence>
<reference evidence="1 2" key="1">
    <citation type="submission" date="2018-11" db="EMBL/GenBank/DDBJ databases">
        <title>Genomes From Bacteria Associated with the Canine Oral Cavity: a Test Case for Automated Genome-Based Taxonomic Assignment.</title>
        <authorList>
            <person name="Coil D.A."/>
            <person name="Jospin G."/>
            <person name="Darling A.E."/>
            <person name="Wallis C."/>
            <person name="Davis I.J."/>
            <person name="Harris S."/>
            <person name="Eisen J.A."/>
            <person name="Holcombe L.J."/>
            <person name="O'Flynn C."/>
        </authorList>
    </citation>
    <scope>NUCLEOTIDE SEQUENCE [LARGE SCALE GENOMIC DNA]</scope>
    <source>
        <strain evidence="1 2">COT-280</strain>
    </source>
</reference>
<organism evidence="1 2">
    <name type="scientific">Conchiformibius steedae</name>
    <dbReference type="NCBI Taxonomy" id="153493"/>
    <lineage>
        <taxon>Bacteria</taxon>
        <taxon>Pseudomonadati</taxon>
        <taxon>Pseudomonadota</taxon>
        <taxon>Betaproteobacteria</taxon>
        <taxon>Neisseriales</taxon>
        <taxon>Neisseriaceae</taxon>
        <taxon>Conchiformibius</taxon>
    </lineage>
</organism>
<evidence type="ECO:0000313" key="1">
    <source>
        <dbReference type="EMBL" id="RRD90085.1"/>
    </source>
</evidence>
<evidence type="ECO:0000313" key="2">
    <source>
        <dbReference type="Proteomes" id="UP000269923"/>
    </source>
</evidence>
<dbReference type="Proteomes" id="UP000269923">
    <property type="component" value="Unassembled WGS sequence"/>
</dbReference>
<comment type="caution">
    <text evidence="1">The sequence shown here is derived from an EMBL/GenBank/DDBJ whole genome shotgun (WGS) entry which is preliminary data.</text>
</comment>
<keyword evidence="2" id="KW-1185">Reference proteome</keyword>
<protein>
    <submittedName>
        <fullName evidence="1">Uncharacterized protein</fullName>
    </submittedName>
</protein>
<dbReference type="AlphaFoldDB" id="A0A3P2A549"/>
<dbReference type="OrthoDB" id="8080957at2"/>
<dbReference type="EMBL" id="RQYC01000008">
    <property type="protein sequence ID" value="RRD90085.1"/>
    <property type="molecule type" value="Genomic_DNA"/>
</dbReference>
<proteinExistence type="predicted"/>